<reference evidence="9 10" key="1">
    <citation type="submission" date="2018-12" db="EMBL/GenBank/DDBJ databases">
        <title>Genome sequencing of Prevotella sp. KCOM 3155 (= JS262).</title>
        <authorList>
            <person name="Kook J.-K."/>
            <person name="Park S.-N."/>
            <person name="Lim Y.K."/>
        </authorList>
    </citation>
    <scope>NUCLEOTIDE SEQUENCE [LARGE SCALE GENOMIC DNA]</scope>
    <source>
        <strain evidence="9 10">KCOM 3155</strain>
    </source>
</reference>
<accession>A0A3S0WKY4</accession>
<sequence>MKLKMKHIALLVISALMGIFAYQTYWLVGLYRQEKAQMDNDIREAIRVSDYKEIMQRVKLLRENDNGAHGHIQVASGITSTYNGKEINKDGGLATVSRTRIHYKDSLQAREQNHLRTEVMKKKALTLSYDKKKDTGKLMADSSDESSQGNDAVNMLANWESLLELGVVIQRSIHSGVDAISTPDLQYFDKALTAHLDSIGINTPHQLLYLFNGTGRGSKPFTDTLKVIGNEIAGDTVVYNYQTNLVTRTTYRLILSNTTLLVVKQMRGILATSFIIILILAFVFWYLLHTIQKQKTLDEMKSDFTNNMTHELKTPIAVAYSVNDALLNFDVTEDKEKAKKYLRIGQKQLRRLSDLVEQILSMSMERRNTMKINIEECHLNSIVATLVDEQKLKTNKPVTIYTDIDETLMLNTDRAHLSNIITNILDNAVKYSRGKPEIKIVARQHNDDIEIIIADNGIGIASDKIKRIFDKFYRVPHGNIHEVKGYGLGLYYVKSMIGKLNGEVAVESESGNGTTFKLIFHG</sequence>
<protein>
    <recommendedName>
        <fullName evidence="2">histidine kinase</fullName>
        <ecNumber evidence="2">2.7.13.3</ecNumber>
    </recommendedName>
</protein>
<dbReference type="Proteomes" id="UP000278983">
    <property type="component" value="Unassembled WGS sequence"/>
</dbReference>
<dbReference type="InterPro" id="IPR036890">
    <property type="entry name" value="HATPase_C_sf"/>
</dbReference>
<keyword evidence="10" id="KW-1185">Reference proteome</keyword>
<dbReference type="InterPro" id="IPR005467">
    <property type="entry name" value="His_kinase_dom"/>
</dbReference>
<dbReference type="InterPro" id="IPR003661">
    <property type="entry name" value="HisK_dim/P_dom"/>
</dbReference>
<evidence type="ECO:0000256" key="5">
    <source>
        <dbReference type="ARBA" id="ARBA00022777"/>
    </source>
</evidence>
<comment type="caution">
    <text evidence="9">The sequence shown here is derived from an EMBL/GenBank/DDBJ whole genome shotgun (WGS) entry which is preliminary data.</text>
</comment>
<dbReference type="Pfam" id="PF02518">
    <property type="entry name" value="HATPase_c"/>
    <property type="match status" value="1"/>
</dbReference>
<dbReference type="CDD" id="cd00075">
    <property type="entry name" value="HATPase"/>
    <property type="match status" value="1"/>
</dbReference>
<evidence type="ECO:0000256" key="1">
    <source>
        <dbReference type="ARBA" id="ARBA00000085"/>
    </source>
</evidence>
<dbReference type="InterPro" id="IPR003594">
    <property type="entry name" value="HATPase_dom"/>
</dbReference>
<dbReference type="Gene3D" id="1.10.287.130">
    <property type="match status" value="1"/>
</dbReference>
<dbReference type="SMART" id="SM00387">
    <property type="entry name" value="HATPase_c"/>
    <property type="match status" value="1"/>
</dbReference>
<dbReference type="GO" id="GO:0016036">
    <property type="term" value="P:cellular response to phosphate starvation"/>
    <property type="evidence" value="ECO:0007669"/>
    <property type="project" value="TreeGrafter"/>
</dbReference>
<dbReference type="OrthoDB" id="1933776at2"/>
<dbReference type="SUPFAM" id="SSF55874">
    <property type="entry name" value="ATPase domain of HSP90 chaperone/DNA topoisomerase II/histidine kinase"/>
    <property type="match status" value="1"/>
</dbReference>
<dbReference type="Gene3D" id="3.30.565.10">
    <property type="entry name" value="Histidine kinase-like ATPase, C-terminal domain"/>
    <property type="match status" value="1"/>
</dbReference>
<keyword evidence="7" id="KW-0812">Transmembrane</keyword>
<keyword evidence="6" id="KW-0902">Two-component regulatory system</keyword>
<evidence type="ECO:0000256" key="6">
    <source>
        <dbReference type="ARBA" id="ARBA00023012"/>
    </source>
</evidence>
<proteinExistence type="predicted"/>
<evidence type="ECO:0000256" key="7">
    <source>
        <dbReference type="SAM" id="Phobius"/>
    </source>
</evidence>
<dbReference type="FunFam" id="3.30.565.10:FF:000006">
    <property type="entry name" value="Sensor histidine kinase WalK"/>
    <property type="match status" value="1"/>
</dbReference>
<dbReference type="PRINTS" id="PR00344">
    <property type="entry name" value="BCTRLSENSOR"/>
</dbReference>
<evidence type="ECO:0000259" key="8">
    <source>
        <dbReference type="PROSITE" id="PS50109"/>
    </source>
</evidence>
<keyword evidence="7" id="KW-1133">Transmembrane helix</keyword>
<dbReference type="PROSITE" id="PS50109">
    <property type="entry name" value="HIS_KIN"/>
    <property type="match status" value="1"/>
</dbReference>
<dbReference type="Pfam" id="PF00512">
    <property type="entry name" value="HisKA"/>
    <property type="match status" value="1"/>
</dbReference>
<dbReference type="PANTHER" id="PTHR45453:SF1">
    <property type="entry name" value="PHOSPHATE REGULON SENSOR PROTEIN PHOR"/>
    <property type="match status" value="1"/>
</dbReference>
<comment type="catalytic activity">
    <reaction evidence="1">
        <text>ATP + protein L-histidine = ADP + protein N-phospho-L-histidine.</text>
        <dbReference type="EC" id="2.7.13.3"/>
    </reaction>
</comment>
<dbReference type="GO" id="GO:0000155">
    <property type="term" value="F:phosphorelay sensor kinase activity"/>
    <property type="evidence" value="ECO:0007669"/>
    <property type="project" value="InterPro"/>
</dbReference>
<name>A0A3S0WKY4_9BACT</name>
<gene>
    <name evidence="9" type="ORF">EHV08_08830</name>
</gene>
<dbReference type="EC" id="2.7.13.3" evidence="2"/>
<evidence type="ECO:0000313" key="9">
    <source>
        <dbReference type="EMBL" id="RUL59846.1"/>
    </source>
</evidence>
<organism evidence="9 10">
    <name type="scientific">Prevotella koreensis</name>
    <dbReference type="NCBI Taxonomy" id="2490854"/>
    <lineage>
        <taxon>Bacteria</taxon>
        <taxon>Pseudomonadati</taxon>
        <taxon>Bacteroidota</taxon>
        <taxon>Bacteroidia</taxon>
        <taxon>Bacteroidales</taxon>
        <taxon>Prevotellaceae</taxon>
        <taxon>Prevotella</taxon>
    </lineage>
</organism>
<dbReference type="SMART" id="SM00388">
    <property type="entry name" value="HisKA"/>
    <property type="match status" value="1"/>
</dbReference>
<keyword evidence="7" id="KW-0472">Membrane</keyword>
<evidence type="ECO:0000256" key="3">
    <source>
        <dbReference type="ARBA" id="ARBA00022553"/>
    </source>
</evidence>
<dbReference type="InterPro" id="IPR050351">
    <property type="entry name" value="BphY/WalK/GraS-like"/>
</dbReference>
<dbReference type="PANTHER" id="PTHR45453">
    <property type="entry name" value="PHOSPHATE REGULON SENSOR PROTEIN PHOR"/>
    <property type="match status" value="1"/>
</dbReference>
<dbReference type="EMBL" id="RYYU01000001">
    <property type="protein sequence ID" value="RUL59846.1"/>
    <property type="molecule type" value="Genomic_DNA"/>
</dbReference>
<feature type="domain" description="Histidine kinase" evidence="8">
    <location>
        <begin position="307"/>
        <end position="522"/>
    </location>
</feature>
<dbReference type="CDD" id="cd00082">
    <property type="entry name" value="HisKA"/>
    <property type="match status" value="1"/>
</dbReference>
<feature type="transmembrane region" description="Helical" evidence="7">
    <location>
        <begin position="268"/>
        <end position="288"/>
    </location>
</feature>
<evidence type="ECO:0000256" key="4">
    <source>
        <dbReference type="ARBA" id="ARBA00022679"/>
    </source>
</evidence>
<keyword evidence="5 9" id="KW-0418">Kinase</keyword>
<dbReference type="GO" id="GO:0004721">
    <property type="term" value="F:phosphoprotein phosphatase activity"/>
    <property type="evidence" value="ECO:0007669"/>
    <property type="project" value="TreeGrafter"/>
</dbReference>
<dbReference type="InterPro" id="IPR036097">
    <property type="entry name" value="HisK_dim/P_sf"/>
</dbReference>
<dbReference type="SUPFAM" id="SSF47384">
    <property type="entry name" value="Homodimeric domain of signal transducing histidine kinase"/>
    <property type="match status" value="1"/>
</dbReference>
<evidence type="ECO:0000313" key="10">
    <source>
        <dbReference type="Proteomes" id="UP000278983"/>
    </source>
</evidence>
<dbReference type="GO" id="GO:0005886">
    <property type="term" value="C:plasma membrane"/>
    <property type="evidence" value="ECO:0007669"/>
    <property type="project" value="TreeGrafter"/>
</dbReference>
<keyword evidence="4" id="KW-0808">Transferase</keyword>
<keyword evidence="3" id="KW-0597">Phosphoprotein</keyword>
<evidence type="ECO:0000256" key="2">
    <source>
        <dbReference type="ARBA" id="ARBA00012438"/>
    </source>
</evidence>
<dbReference type="InterPro" id="IPR004358">
    <property type="entry name" value="Sig_transdc_His_kin-like_C"/>
</dbReference>
<dbReference type="AlphaFoldDB" id="A0A3S0WKY4"/>